<dbReference type="Pfam" id="PF13855">
    <property type="entry name" value="LRR_8"/>
    <property type="match status" value="1"/>
</dbReference>
<dbReference type="InterPro" id="IPR032675">
    <property type="entry name" value="LRR_dom_sf"/>
</dbReference>
<dbReference type="SUPFAM" id="SSF52058">
    <property type="entry name" value="L domain-like"/>
    <property type="match status" value="1"/>
</dbReference>
<protein>
    <recommendedName>
        <fullName evidence="9">Leucine-rich repeat-containing N-terminal plant-type domain-containing protein</fullName>
    </recommendedName>
</protein>
<comment type="subcellular location">
    <subcellularLocation>
        <location evidence="1">Cell envelope</location>
    </subcellularLocation>
    <subcellularLocation>
        <location evidence="2">Membrane</location>
    </subcellularLocation>
</comment>
<dbReference type="Gramene" id="TraesSYM5B03G02917260.1">
    <property type="protein sequence ID" value="TraesSYM5B03G02917260.1.CDS1"/>
    <property type="gene ID" value="TraesSYM5B03G02917260"/>
</dbReference>
<dbReference type="Gramene" id="TraesWEE_scaffold_028885_01G000100.1">
    <property type="protein sequence ID" value="TraesWEE_scaffold_028885_01G000100.1"/>
    <property type="gene ID" value="TraesWEE_scaffold_028885_01G000100"/>
</dbReference>
<dbReference type="InterPro" id="IPR001611">
    <property type="entry name" value="Leu-rich_rpt"/>
</dbReference>
<dbReference type="Gramene" id="TraesNOR7B03G04129950.1">
    <property type="protein sequence ID" value="TraesNOR7B03G04129950.1.CDS1"/>
    <property type="gene ID" value="TraesNOR7B03G04129950"/>
</dbReference>
<evidence type="ECO:0000259" key="9">
    <source>
        <dbReference type="Pfam" id="PF08263"/>
    </source>
</evidence>
<dbReference type="Gramene" id="TraesJAG7B03G04067430.1">
    <property type="protein sequence ID" value="TraesJAG7B03G04067430.1.CDS1"/>
    <property type="gene ID" value="TraesJAG7B03G04067430"/>
</dbReference>
<dbReference type="Gene3D" id="3.80.10.10">
    <property type="entry name" value="Ribonuclease Inhibitor"/>
    <property type="match status" value="1"/>
</dbReference>
<dbReference type="GeneID" id="123159562"/>
<evidence type="ECO:0000256" key="8">
    <source>
        <dbReference type="SAM" id="SignalP"/>
    </source>
</evidence>
<dbReference type="Pfam" id="PF00560">
    <property type="entry name" value="LRR_1"/>
    <property type="match status" value="2"/>
</dbReference>
<keyword evidence="11" id="KW-1185">Reference proteome</keyword>
<dbReference type="FunFam" id="3.80.10.10:FF:000400">
    <property type="entry name" value="Nuclear pore complex protein NUP107"/>
    <property type="match status" value="1"/>
</dbReference>
<dbReference type="Gramene" id="TraesLAC7B03G04036860.1">
    <property type="protein sequence ID" value="TraesLAC7B03G04036860.1.CDS1"/>
    <property type="gene ID" value="TraesLAC7B03G04036860"/>
</dbReference>
<keyword evidence="3" id="KW-0433">Leucine-rich repeat</keyword>
<evidence type="ECO:0000313" key="10">
    <source>
        <dbReference type="EnsemblPlants" id="TraesCS7B02G103900.1.cds1"/>
    </source>
</evidence>
<reference evidence="10" key="2">
    <citation type="submission" date="2018-10" db="UniProtKB">
        <authorList>
            <consortium name="EnsemblPlants"/>
        </authorList>
    </citation>
    <scope>IDENTIFICATION</scope>
</reference>
<evidence type="ECO:0000256" key="4">
    <source>
        <dbReference type="ARBA" id="ARBA00022729"/>
    </source>
</evidence>
<evidence type="ECO:0000256" key="1">
    <source>
        <dbReference type="ARBA" id="ARBA00004196"/>
    </source>
</evidence>
<feature type="chain" id="PRO_5043180543" description="Leucine-rich repeat-containing N-terminal plant-type domain-containing protein" evidence="8">
    <location>
        <begin position="27"/>
        <end position="337"/>
    </location>
</feature>
<name>A0A3B6SGS1_WHEAT</name>
<dbReference type="PaxDb" id="4565-Traes_7BS_828CB7CE0.1"/>
<evidence type="ECO:0000256" key="7">
    <source>
        <dbReference type="ARBA" id="ARBA00038043"/>
    </source>
</evidence>
<dbReference type="Gramene" id="TraesCLE_scaffold_004219_01G000100.1">
    <property type="protein sequence ID" value="TraesCLE_scaffold_004219_01G000100.1"/>
    <property type="gene ID" value="TraesCLE_scaffold_004219_01G000100"/>
</dbReference>
<dbReference type="SMR" id="A0A3B6SGS1"/>
<dbReference type="Gramene" id="TraesRN7B0100266400.1">
    <property type="protein sequence ID" value="TraesRN7B0100266400.1"/>
    <property type="gene ID" value="TraesRN7B0100266400"/>
</dbReference>
<dbReference type="Gramene" id="TraesCS7B03G0271800.1">
    <property type="protein sequence ID" value="TraesCS7B03G0271800.1.CDS1"/>
    <property type="gene ID" value="TraesCS7B03G0271800"/>
</dbReference>
<gene>
    <name evidence="10" type="primary">LOC123159562</name>
</gene>
<dbReference type="InterPro" id="IPR013210">
    <property type="entry name" value="LRR_N_plant-typ"/>
</dbReference>
<dbReference type="Pfam" id="PF08263">
    <property type="entry name" value="LRRNT_2"/>
    <property type="match status" value="1"/>
</dbReference>
<dbReference type="Gramene" id="TraesCAD_scaffold_006961_01G000100.1">
    <property type="protein sequence ID" value="TraesCAD_scaffold_006961_01G000100.1"/>
    <property type="gene ID" value="TraesCAD_scaffold_006961_01G000100"/>
</dbReference>
<dbReference type="Gramene" id="TraesJUL7B03G04122770.1">
    <property type="protein sequence ID" value="TraesJUL7B03G04122770.1.CDS1"/>
    <property type="gene ID" value="TraesJUL7B03G04122770"/>
</dbReference>
<dbReference type="RefSeq" id="XP_044433325.1">
    <property type="nucleotide sequence ID" value="XM_044577390.1"/>
</dbReference>
<organism evidence="10">
    <name type="scientific">Triticum aestivum</name>
    <name type="common">Wheat</name>
    <dbReference type="NCBI Taxonomy" id="4565"/>
    <lineage>
        <taxon>Eukaryota</taxon>
        <taxon>Viridiplantae</taxon>
        <taxon>Streptophyta</taxon>
        <taxon>Embryophyta</taxon>
        <taxon>Tracheophyta</taxon>
        <taxon>Spermatophyta</taxon>
        <taxon>Magnoliopsida</taxon>
        <taxon>Liliopsida</taxon>
        <taxon>Poales</taxon>
        <taxon>Poaceae</taxon>
        <taxon>BOP clade</taxon>
        <taxon>Pooideae</taxon>
        <taxon>Triticodae</taxon>
        <taxon>Triticeae</taxon>
        <taxon>Triticinae</taxon>
        <taxon>Triticum</taxon>
    </lineage>
</organism>
<evidence type="ECO:0000256" key="3">
    <source>
        <dbReference type="ARBA" id="ARBA00022614"/>
    </source>
</evidence>
<dbReference type="OrthoDB" id="676979at2759"/>
<dbReference type="EnsemblPlants" id="TraesCS7B02G103900.1">
    <property type="protein sequence ID" value="TraesCS7B02G103900.1.cds1"/>
    <property type="gene ID" value="TraesCS7B02G103900"/>
</dbReference>
<dbReference type="Gramene" id="TraesSTA7B03G04080370.1">
    <property type="protein sequence ID" value="TraesSTA7B03G04080370.1.CDS1"/>
    <property type="gene ID" value="TraesSTA7B03G04080370"/>
</dbReference>
<evidence type="ECO:0000256" key="2">
    <source>
        <dbReference type="ARBA" id="ARBA00004370"/>
    </source>
</evidence>
<dbReference type="Gramene" id="TraesLDM7B03G04088080.1">
    <property type="protein sequence ID" value="TraesLDM7B03G04088080.1.CDS1"/>
    <property type="gene ID" value="TraesLDM7B03G04088080"/>
</dbReference>
<dbReference type="InterPro" id="IPR051848">
    <property type="entry name" value="PGIP"/>
</dbReference>
<dbReference type="Gramene" id="TraesPARA_EIv1.0_2392320.1">
    <property type="protein sequence ID" value="TraesPARA_EIv1.0_2392320.1.CDS1"/>
    <property type="gene ID" value="TraesPARA_EIv1.0_2392320"/>
</dbReference>
<proteinExistence type="inferred from homology"/>
<keyword evidence="6" id="KW-0472">Membrane</keyword>
<dbReference type="GO" id="GO:0016020">
    <property type="term" value="C:membrane"/>
    <property type="evidence" value="ECO:0007669"/>
    <property type="project" value="UniProtKB-SubCell"/>
</dbReference>
<dbReference type="Gramene" id="TraesROB_scaffold_009639_01G000300.1">
    <property type="protein sequence ID" value="TraesROB_scaffold_009639_01G000300.1"/>
    <property type="gene ID" value="TraesROB_scaffold_009639_01G000300"/>
</dbReference>
<dbReference type="Gramene" id="TraesCS7B02G103900.1">
    <property type="protein sequence ID" value="TraesCS7B02G103900.1.cds1"/>
    <property type="gene ID" value="TraesCS7B02G103900"/>
</dbReference>
<dbReference type="OMA" id="QSLMFHR"/>
<evidence type="ECO:0000256" key="6">
    <source>
        <dbReference type="ARBA" id="ARBA00023136"/>
    </source>
</evidence>
<keyword evidence="5" id="KW-0677">Repeat</keyword>
<accession>A0A3B6SGS1</accession>
<dbReference type="AlphaFoldDB" id="A0A3B6SGS1"/>
<dbReference type="Proteomes" id="UP000019116">
    <property type="component" value="Chromosome 7B"/>
</dbReference>
<evidence type="ECO:0000313" key="11">
    <source>
        <dbReference type="Proteomes" id="UP000019116"/>
    </source>
</evidence>
<dbReference type="Gramene" id="TraesARI5B03G02930900.1">
    <property type="protein sequence ID" value="TraesARI5B03G02930900.1.CDS1"/>
    <property type="gene ID" value="TraesARI5B03G02930900"/>
</dbReference>
<comment type="similarity">
    <text evidence="7">Belongs to the polygalacturonase-inhibiting protein family.</text>
</comment>
<feature type="signal peptide" evidence="8">
    <location>
        <begin position="1"/>
        <end position="26"/>
    </location>
</feature>
<dbReference type="Gramene" id="TraesMAC7B03G04079890.1">
    <property type="protein sequence ID" value="TraesMAC7B03G04079890.1.CDS1"/>
    <property type="gene ID" value="TraesMAC7B03G04079890"/>
</dbReference>
<feature type="domain" description="Leucine-rich repeat-containing N-terminal plant-type" evidence="9">
    <location>
        <begin position="33"/>
        <end position="71"/>
    </location>
</feature>
<keyword evidence="4 8" id="KW-0732">Signal</keyword>
<dbReference type="PANTHER" id="PTHR48059">
    <property type="entry name" value="POLYGALACTURONASE INHIBITOR 1"/>
    <property type="match status" value="1"/>
</dbReference>
<evidence type="ECO:0000256" key="5">
    <source>
        <dbReference type="ARBA" id="ARBA00022737"/>
    </source>
</evidence>
<sequence>MSTPPSAHAFLVLLLLVLAGAVIASAENNKDCHPSDKAALLAVKSAFGNQSHFASWTPSTPCCDWHDITCNDAGRVIILLFFEDVNLTGTIPDAISGLTELLVLNLYYLPAISGPIPKGIAKLSKLTSLSISLTSVSGPIPSFLGALTKLNDLTLSSNSLTGTIPASLAGLRYLDTIDLRNNRLTGTIPPLFYNSKSPIISYLLLSNNHLSGSIPTEFAAVGFQFIDLSHNALTGDASVFFGRTKELESINLSHNALSFDLSSVEFPEEMQAMDASYNAIRGGIPAQVANVTNLRQFNVSYNKLCGQVPAALARLDVYNFQHNKCLCGAPLPDPCKK</sequence>
<dbReference type="STRING" id="4565.A0A3B6SGS1"/>
<reference evidence="10" key="1">
    <citation type="submission" date="2018-08" db="EMBL/GenBank/DDBJ databases">
        <authorList>
            <person name="Rossello M."/>
        </authorList>
    </citation>
    <scope>NUCLEOTIDE SEQUENCE [LARGE SCALE GENOMIC DNA]</scope>
    <source>
        <strain evidence="10">cv. Chinese Spring</strain>
    </source>
</reference>
<dbReference type="PANTHER" id="PTHR48059:SF4">
    <property type="entry name" value="POLYGALACTURONASE INHIBITOR 1-RELATED"/>
    <property type="match status" value="1"/>
</dbReference>